<feature type="transmembrane region" description="Helical" evidence="1">
    <location>
        <begin position="20"/>
        <end position="46"/>
    </location>
</feature>
<dbReference type="RefSeq" id="WP_165107909.1">
    <property type="nucleotide sequence ID" value="NZ_JAAKYA010000066.1"/>
</dbReference>
<organism evidence="2 3">
    <name type="scientific">Limisphaera ngatamarikiensis</name>
    <dbReference type="NCBI Taxonomy" id="1324935"/>
    <lineage>
        <taxon>Bacteria</taxon>
        <taxon>Pseudomonadati</taxon>
        <taxon>Verrucomicrobiota</taxon>
        <taxon>Verrucomicrobiia</taxon>
        <taxon>Limisphaerales</taxon>
        <taxon>Limisphaeraceae</taxon>
        <taxon>Limisphaera</taxon>
    </lineage>
</organism>
<dbReference type="AlphaFoldDB" id="A0A6M1RQB1"/>
<keyword evidence="1" id="KW-1133">Transmembrane helix</keyword>
<comment type="caution">
    <text evidence="2">The sequence shown here is derived from an EMBL/GenBank/DDBJ whole genome shotgun (WGS) entry which is preliminary data.</text>
</comment>
<dbReference type="EMBL" id="JAAKYA010000066">
    <property type="protein sequence ID" value="NGO39719.1"/>
    <property type="molecule type" value="Genomic_DNA"/>
</dbReference>
<evidence type="ECO:0000313" key="3">
    <source>
        <dbReference type="Proteomes" id="UP000477311"/>
    </source>
</evidence>
<keyword evidence="3" id="KW-1185">Reference proteome</keyword>
<evidence type="ECO:0008006" key="4">
    <source>
        <dbReference type="Google" id="ProtNLM"/>
    </source>
</evidence>
<evidence type="ECO:0000256" key="1">
    <source>
        <dbReference type="SAM" id="Phobius"/>
    </source>
</evidence>
<protein>
    <recommendedName>
        <fullName evidence="4">Prepilin-type N-terminal cleavage/methylation domain-containing protein</fullName>
    </recommendedName>
</protein>
<name>A0A6M1RQB1_9BACT</name>
<keyword evidence="1" id="KW-0812">Transmembrane</keyword>
<accession>A0A6M1RQB1</accession>
<dbReference type="Proteomes" id="UP000477311">
    <property type="component" value="Unassembled WGS sequence"/>
</dbReference>
<keyword evidence="1" id="KW-0472">Membrane</keyword>
<gene>
    <name evidence="2" type="ORF">G4L39_09985</name>
</gene>
<reference evidence="2 3" key="1">
    <citation type="submission" date="2020-02" db="EMBL/GenBank/DDBJ databases">
        <title>Draft genome sequence of Limisphaera ngatamarikiensis NGM72.4T, a thermophilic Verrucomicrobia grouped in subdivision 3.</title>
        <authorList>
            <person name="Carere C.R."/>
            <person name="Steen J."/>
            <person name="Hugenholtz P."/>
            <person name="Stott M.B."/>
        </authorList>
    </citation>
    <scope>NUCLEOTIDE SEQUENCE [LARGE SCALE GENOMIC DNA]</scope>
    <source>
        <strain evidence="2 3">NGM72.4</strain>
    </source>
</reference>
<evidence type="ECO:0000313" key="2">
    <source>
        <dbReference type="EMBL" id="NGO39719.1"/>
    </source>
</evidence>
<sequence length="293" mass="32646">MTSDAPIRSSRRPVCRRAGIRAFSLIEILVVAGLMSVIILGLVAMFGQTQRAFRTGLAQTDVLESGRLVSDMLVRELVLVTPSHQANVANFYAEVPPPLVYQPLLQTLPGGAQRTNVLMDLFFLTRENRRWTAIGYRVGTPDAGGGVLYRYAATNLAPEELRGQLLAFMKAPLTNLNRVADGVVHFRVRAFDTNGLWMRADLPWDPRHDRFDIRLSGVVPGEVGLYLFKSNAVPAAVEVELGVVERRTWERAATIPDPGARRQFLSQQAGRTHLFRQWVKLPMVDPSAYIQTP</sequence>
<proteinExistence type="predicted"/>